<dbReference type="Pfam" id="PF00535">
    <property type="entry name" value="Glycos_transf_2"/>
    <property type="match status" value="1"/>
</dbReference>
<gene>
    <name evidence="4" type="ORF">FD46_GL001665</name>
</gene>
<dbReference type="RefSeq" id="WP_057896495.1">
    <property type="nucleotide sequence ID" value="NZ_AZEH01000039.1"/>
</dbReference>
<dbReference type="PANTHER" id="PTHR22916">
    <property type="entry name" value="GLYCOSYLTRANSFERASE"/>
    <property type="match status" value="1"/>
</dbReference>
<organism evidence="4 5">
    <name type="scientific">Liquorilactobacillus oeni DSM 19972</name>
    <dbReference type="NCBI Taxonomy" id="1423777"/>
    <lineage>
        <taxon>Bacteria</taxon>
        <taxon>Bacillati</taxon>
        <taxon>Bacillota</taxon>
        <taxon>Bacilli</taxon>
        <taxon>Lactobacillales</taxon>
        <taxon>Lactobacillaceae</taxon>
        <taxon>Liquorilactobacillus</taxon>
    </lineage>
</organism>
<dbReference type="SUPFAM" id="SSF53448">
    <property type="entry name" value="Nucleotide-diphospho-sugar transferases"/>
    <property type="match status" value="1"/>
</dbReference>
<name>A0A0R1M8Z4_9LACO</name>
<evidence type="ECO:0000313" key="5">
    <source>
        <dbReference type="Proteomes" id="UP000051686"/>
    </source>
</evidence>
<keyword evidence="5" id="KW-1185">Reference proteome</keyword>
<dbReference type="GO" id="GO:0016757">
    <property type="term" value="F:glycosyltransferase activity"/>
    <property type="evidence" value="ECO:0007669"/>
    <property type="project" value="UniProtKB-KW"/>
</dbReference>
<dbReference type="EMBL" id="AZEH01000039">
    <property type="protein sequence ID" value="KRL04534.1"/>
    <property type="molecule type" value="Genomic_DNA"/>
</dbReference>
<dbReference type="AlphaFoldDB" id="A0A0R1M8Z4"/>
<protein>
    <recommendedName>
        <fullName evidence="3">Glycosyltransferase 2-like domain-containing protein</fullName>
    </recommendedName>
</protein>
<reference evidence="4 5" key="1">
    <citation type="journal article" date="2015" name="Genome Announc.">
        <title>Expanding the biotechnology potential of lactobacilli through comparative genomics of 213 strains and associated genera.</title>
        <authorList>
            <person name="Sun Z."/>
            <person name="Harris H.M."/>
            <person name="McCann A."/>
            <person name="Guo C."/>
            <person name="Argimon S."/>
            <person name="Zhang W."/>
            <person name="Yang X."/>
            <person name="Jeffery I.B."/>
            <person name="Cooney J.C."/>
            <person name="Kagawa T.F."/>
            <person name="Liu W."/>
            <person name="Song Y."/>
            <person name="Salvetti E."/>
            <person name="Wrobel A."/>
            <person name="Rasinkangas P."/>
            <person name="Parkhill J."/>
            <person name="Rea M.C."/>
            <person name="O'Sullivan O."/>
            <person name="Ritari J."/>
            <person name="Douillard F.P."/>
            <person name="Paul Ross R."/>
            <person name="Yang R."/>
            <person name="Briner A.E."/>
            <person name="Felis G.E."/>
            <person name="de Vos W.M."/>
            <person name="Barrangou R."/>
            <person name="Klaenhammer T.R."/>
            <person name="Caufield P.W."/>
            <person name="Cui Y."/>
            <person name="Zhang H."/>
            <person name="O'Toole P.W."/>
        </authorList>
    </citation>
    <scope>NUCLEOTIDE SEQUENCE [LARGE SCALE GENOMIC DNA]</scope>
    <source>
        <strain evidence="4 5">DSM 19972</strain>
    </source>
</reference>
<dbReference type="PATRIC" id="fig|1423777.3.peg.1716"/>
<evidence type="ECO:0000256" key="1">
    <source>
        <dbReference type="ARBA" id="ARBA00022676"/>
    </source>
</evidence>
<sequence>METNNLVTIIIPVYNCEKYLKRCLDSVEKQTYKNLQIIIIDDGSTDNSMQICRKWKSESNRNISIIKQFNSGVSIARNTGLQAATGTFVTFIDGDDYIESNYIKFLVKQFNAQEHCDLSICGLTYEDERGDVILESNNERIIYDDSQDIIRDSFKINLFQGFVIAKMFRLDIIKRNDVFFNKNISVYEDHLFCYQYMKNISFATYDGTSLYHYVNHKNSSIKKKPSLSDAAAYEIMLDFERNQALEFPIICAITRIFIRSYPSIKKIYFKKNVQKKLKQNTLIFLKNKVYGNKLKLALLLEIFIPVKIFNFLFKVVS</sequence>
<dbReference type="InterPro" id="IPR001173">
    <property type="entry name" value="Glyco_trans_2-like"/>
</dbReference>
<dbReference type="CDD" id="cd00761">
    <property type="entry name" value="Glyco_tranf_GTA_type"/>
    <property type="match status" value="1"/>
</dbReference>
<comment type="caution">
    <text evidence="4">The sequence shown here is derived from an EMBL/GenBank/DDBJ whole genome shotgun (WGS) entry which is preliminary data.</text>
</comment>
<dbReference type="Proteomes" id="UP000051686">
    <property type="component" value="Unassembled WGS sequence"/>
</dbReference>
<evidence type="ECO:0000259" key="3">
    <source>
        <dbReference type="Pfam" id="PF00535"/>
    </source>
</evidence>
<keyword evidence="1" id="KW-0328">Glycosyltransferase</keyword>
<keyword evidence="2" id="KW-0808">Transferase</keyword>
<proteinExistence type="predicted"/>
<evidence type="ECO:0000256" key="2">
    <source>
        <dbReference type="ARBA" id="ARBA00022679"/>
    </source>
</evidence>
<evidence type="ECO:0000313" key="4">
    <source>
        <dbReference type="EMBL" id="KRL04534.1"/>
    </source>
</evidence>
<dbReference type="PANTHER" id="PTHR22916:SF51">
    <property type="entry name" value="GLYCOSYLTRANSFERASE EPSH-RELATED"/>
    <property type="match status" value="1"/>
</dbReference>
<dbReference type="STRING" id="1423777.FD46_GL001665"/>
<dbReference type="OrthoDB" id="396512at2"/>
<dbReference type="Gene3D" id="3.90.550.10">
    <property type="entry name" value="Spore Coat Polysaccharide Biosynthesis Protein SpsA, Chain A"/>
    <property type="match status" value="1"/>
</dbReference>
<dbReference type="InterPro" id="IPR029044">
    <property type="entry name" value="Nucleotide-diphossugar_trans"/>
</dbReference>
<accession>A0A0R1M8Z4</accession>
<feature type="domain" description="Glycosyltransferase 2-like" evidence="3">
    <location>
        <begin position="8"/>
        <end position="122"/>
    </location>
</feature>